<gene>
    <name evidence="3" type="ORF">KGQ19_34405</name>
</gene>
<evidence type="ECO:0000256" key="2">
    <source>
        <dbReference type="SAM" id="SignalP"/>
    </source>
</evidence>
<protein>
    <submittedName>
        <fullName evidence="3">Uncharacterized protein</fullName>
    </submittedName>
</protein>
<evidence type="ECO:0000256" key="1">
    <source>
        <dbReference type="SAM" id="Phobius"/>
    </source>
</evidence>
<keyword evidence="1" id="KW-0472">Membrane</keyword>
<keyword evidence="4" id="KW-1185">Reference proteome</keyword>
<accession>A0ABS5L1A6</accession>
<keyword evidence="1" id="KW-0812">Transmembrane</keyword>
<dbReference type="Proteomes" id="UP000730482">
    <property type="component" value="Unassembled WGS sequence"/>
</dbReference>
<dbReference type="EMBL" id="JAAFYZ010000164">
    <property type="protein sequence ID" value="MBS2551969.1"/>
    <property type="molecule type" value="Genomic_DNA"/>
</dbReference>
<feature type="chain" id="PRO_5046307631" evidence="2">
    <location>
        <begin position="37"/>
        <end position="288"/>
    </location>
</feature>
<name>A0ABS5L1A6_9ACTN</name>
<proteinExistence type="predicted"/>
<feature type="signal peptide" evidence="2">
    <location>
        <begin position="1"/>
        <end position="36"/>
    </location>
</feature>
<reference evidence="3 4" key="1">
    <citation type="submission" date="2020-02" db="EMBL/GenBank/DDBJ databases">
        <title>Acidophilic actinobacteria isolated from forest soil.</title>
        <authorList>
            <person name="Golinska P."/>
        </authorList>
    </citation>
    <scope>NUCLEOTIDE SEQUENCE [LARGE SCALE GENOMIC DNA]</scope>
    <source>
        <strain evidence="3 4">NL8</strain>
    </source>
</reference>
<evidence type="ECO:0000313" key="4">
    <source>
        <dbReference type="Proteomes" id="UP000730482"/>
    </source>
</evidence>
<organism evidence="3 4">
    <name type="scientific">Catenulispora pinistramenti</name>
    <dbReference type="NCBI Taxonomy" id="2705254"/>
    <lineage>
        <taxon>Bacteria</taxon>
        <taxon>Bacillati</taxon>
        <taxon>Actinomycetota</taxon>
        <taxon>Actinomycetes</taxon>
        <taxon>Catenulisporales</taxon>
        <taxon>Catenulisporaceae</taxon>
        <taxon>Catenulispora</taxon>
    </lineage>
</organism>
<evidence type="ECO:0000313" key="3">
    <source>
        <dbReference type="EMBL" id="MBS2551969.1"/>
    </source>
</evidence>
<keyword evidence="1" id="KW-1133">Transmembrane helix</keyword>
<sequence>MLRRTLMTLAVASGLAGLTVGTAATASASAAAPASAAAAPAPTAPSGGDVAAAHSAATATLDTVGRFLAAGGQKPQGTMQQQEAAAAALAPRLDSATLPVYYLDAAFVADPSPAGTASPVATLAFLATDAVGTSGTHASVWAAKVGSTWKVVNIAQGSDETSYAAQTRPGGTVFEEPQIGAWYQLINGKVLPLDATARQSVGPQGMTLADYHKLVRSRYADKLPGSAYDHAGIAGGFQPRNPALGKASGSASDTTAILAGTAALAAAGAGGAWFVMYRRTRRGEVIAA</sequence>
<comment type="caution">
    <text evidence="3">The sequence shown here is derived from an EMBL/GenBank/DDBJ whole genome shotgun (WGS) entry which is preliminary data.</text>
</comment>
<dbReference type="RefSeq" id="WP_212017112.1">
    <property type="nucleotide sequence ID" value="NZ_JAAFYZ010000164.1"/>
</dbReference>
<keyword evidence="2" id="KW-0732">Signal</keyword>
<feature type="transmembrane region" description="Helical" evidence="1">
    <location>
        <begin position="256"/>
        <end position="276"/>
    </location>
</feature>